<dbReference type="Proteomes" id="UP001228643">
    <property type="component" value="Unassembled WGS sequence"/>
</dbReference>
<organism evidence="2 3">
    <name type="scientific">Flavobacterium yafengii</name>
    <dbReference type="NCBI Taxonomy" id="3041253"/>
    <lineage>
        <taxon>Bacteria</taxon>
        <taxon>Pseudomonadati</taxon>
        <taxon>Bacteroidota</taxon>
        <taxon>Flavobacteriia</taxon>
        <taxon>Flavobacteriales</taxon>
        <taxon>Flavobacteriaceae</taxon>
        <taxon>Flavobacterium</taxon>
    </lineage>
</organism>
<reference evidence="2 3" key="1">
    <citation type="submission" date="2023-04" db="EMBL/GenBank/DDBJ databases">
        <title>Two novel species of Flavobacterium.</title>
        <authorList>
            <person name="Liu Q."/>
            <person name="Xin Y.-H."/>
        </authorList>
    </citation>
    <scope>NUCLEOTIDE SEQUENCE [LARGE SCALE GENOMIC DNA]</scope>
    <source>
        <strain evidence="2 3">LB2P87</strain>
    </source>
</reference>
<dbReference type="RefSeq" id="WP_282717697.1">
    <property type="nucleotide sequence ID" value="NZ_JASCRY010000005.1"/>
</dbReference>
<dbReference type="NCBIfam" id="NF033711">
    <property type="entry name" value="T9SS_PorQ"/>
    <property type="match status" value="1"/>
</dbReference>
<proteinExistence type="predicted"/>
<gene>
    <name evidence="2" type="primary">porQ</name>
    <name evidence="2" type="ORF">QLS97_14715</name>
</gene>
<keyword evidence="1" id="KW-0732">Signal</keyword>
<evidence type="ECO:0000256" key="1">
    <source>
        <dbReference type="SAM" id="SignalP"/>
    </source>
</evidence>
<evidence type="ECO:0000313" key="2">
    <source>
        <dbReference type="EMBL" id="MDI5950905.1"/>
    </source>
</evidence>
<comment type="caution">
    <text evidence="2">The sequence shown here is derived from an EMBL/GenBank/DDBJ whole genome shotgun (WGS) entry which is preliminary data.</text>
</comment>
<sequence length="340" mass="38236">MLKKLLLYSLFFICSVSYSQIGGKYTYQFLNLVTSPRQAALGGKVITIYDDDVNQAHFNPATINAEMDNHLALNYGSYFKEVTYGTASYAYTYDRHLQTFQAGVNYVNYGNFEGYDENGQPTSEFTGSEIALSFGYAYNIPNTTIHLGASAKLISSTLESYNSFGGAIDIGALFIDEKNDVNWGLAIRNIGTQFSTYNGTNEKLPLEIIAGVSQELENVPIRWHLTLENLQQWNIAFSNPVRAESSFDGTETQEKVSFVNNALRHVIVGVELFPKKAFNLRVGYNFRRAEELRLQEQRNFSGVSLGFGLKLNKLKFNYSYSRYTLAGNTSLFGLTINFQE</sequence>
<keyword evidence="3" id="KW-1185">Reference proteome</keyword>
<feature type="chain" id="PRO_5043341805" evidence="1">
    <location>
        <begin position="20"/>
        <end position="340"/>
    </location>
</feature>
<accession>A0AAW6TMR9</accession>
<dbReference type="NCBIfam" id="NF033709">
    <property type="entry name" value="PorV_fam"/>
    <property type="match status" value="1"/>
</dbReference>
<evidence type="ECO:0000313" key="3">
    <source>
        <dbReference type="Proteomes" id="UP001228643"/>
    </source>
</evidence>
<dbReference type="EMBL" id="JASCRY010000005">
    <property type="protein sequence ID" value="MDI5950905.1"/>
    <property type="molecule type" value="Genomic_DNA"/>
</dbReference>
<feature type="signal peptide" evidence="1">
    <location>
        <begin position="1"/>
        <end position="19"/>
    </location>
</feature>
<name>A0AAW6TMR9_9FLAO</name>
<protein>
    <submittedName>
        <fullName evidence="2">Type IX secretion system protein PorQ</fullName>
    </submittedName>
</protein>
<dbReference type="AlphaFoldDB" id="A0AAW6TMR9"/>